<keyword evidence="10" id="KW-1185">Reference proteome</keyword>
<dbReference type="InterPro" id="IPR045113">
    <property type="entry name" value="Rpb7-like"/>
</dbReference>
<comment type="similarity">
    <text evidence="2">Belongs to the eukaryotic RPB7/RPC8 RNA polymerase subunit family.</text>
</comment>
<dbReference type="FunFam" id="3.30.1490.120:FF:000002">
    <property type="entry name" value="DNA-directed RNA polymerase III subunit RPC8"/>
    <property type="match status" value="1"/>
</dbReference>
<dbReference type="SUPFAM" id="SSF88798">
    <property type="entry name" value="N-terminal, heterodimerisation domain of RBP7 (RpoE)"/>
    <property type="match status" value="1"/>
</dbReference>
<evidence type="ECO:0000259" key="8">
    <source>
        <dbReference type="Pfam" id="PF08292"/>
    </source>
</evidence>
<feature type="compositionally biased region" description="Basic and acidic residues" evidence="6">
    <location>
        <begin position="133"/>
        <end position="145"/>
    </location>
</feature>
<accession>A0ABD0LRU4</accession>
<dbReference type="GO" id="GO:0005634">
    <property type="term" value="C:nucleus"/>
    <property type="evidence" value="ECO:0007669"/>
    <property type="project" value="UniProtKB-SubCell"/>
</dbReference>
<evidence type="ECO:0000256" key="6">
    <source>
        <dbReference type="SAM" id="MobiDB-lite"/>
    </source>
</evidence>
<dbReference type="CDD" id="cd04330">
    <property type="entry name" value="RNAP_III_Rpc25_N"/>
    <property type="match status" value="1"/>
</dbReference>
<dbReference type="PANTHER" id="PTHR12709:SF1">
    <property type="entry name" value="DNA-DIRECTED RNA POLYMERASE III SUBUNIT RPC8"/>
    <property type="match status" value="1"/>
</dbReference>
<evidence type="ECO:0000256" key="4">
    <source>
        <dbReference type="ARBA" id="ARBA00023163"/>
    </source>
</evidence>
<evidence type="ECO:0000256" key="5">
    <source>
        <dbReference type="ARBA" id="ARBA00023242"/>
    </source>
</evidence>
<gene>
    <name evidence="9" type="ORF">BaRGS_00006248</name>
</gene>
<dbReference type="InterPro" id="IPR005576">
    <property type="entry name" value="Rpb7-like_N"/>
</dbReference>
<keyword evidence="3" id="KW-0240">DNA-directed RNA polymerase</keyword>
<dbReference type="AlphaFoldDB" id="A0ABD0LRU4"/>
<dbReference type="Proteomes" id="UP001519460">
    <property type="component" value="Unassembled WGS sequence"/>
</dbReference>
<dbReference type="PANTHER" id="PTHR12709">
    <property type="entry name" value="DNA-DIRECTED RNA POLYMERASE II, III"/>
    <property type="match status" value="1"/>
</dbReference>
<sequence length="158" mass="18168">MFVLVQMKDTVRIPPNLLHLDTTQAIMEILNKKLANKVVHNVGLCIALWDIVRFEDSFIFPGDGGTHTIVHFRYVMFRPFVDEVLIGKEQLWAWEYDTEEGKHDLYLDIGEEIRFRVMEEKFVDTTPTGPEGLSKDAATDVDPESKKSPYTILVSVVR</sequence>
<keyword evidence="4" id="KW-0804">Transcription</keyword>
<dbReference type="InterPro" id="IPR013238">
    <property type="entry name" value="RNA_pol_III_Rbc25"/>
</dbReference>
<keyword evidence="5" id="KW-0539">Nucleus</keyword>
<feature type="domain" description="RNA polymerase Rpb7-like N-terminal" evidence="7">
    <location>
        <begin position="8"/>
        <end position="64"/>
    </location>
</feature>
<evidence type="ECO:0000256" key="1">
    <source>
        <dbReference type="ARBA" id="ARBA00004123"/>
    </source>
</evidence>
<organism evidence="9 10">
    <name type="scientific">Batillaria attramentaria</name>
    <dbReference type="NCBI Taxonomy" id="370345"/>
    <lineage>
        <taxon>Eukaryota</taxon>
        <taxon>Metazoa</taxon>
        <taxon>Spiralia</taxon>
        <taxon>Lophotrochozoa</taxon>
        <taxon>Mollusca</taxon>
        <taxon>Gastropoda</taxon>
        <taxon>Caenogastropoda</taxon>
        <taxon>Sorbeoconcha</taxon>
        <taxon>Cerithioidea</taxon>
        <taxon>Batillariidae</taxon>
        <taxon>Batillaria</taxon>
    </lineage>
</organism>
<evidence type="ECO:0000313" key="9">
    <source>
        <dbReference type="EMBL" id="KAK7502295.1"/>
    </source>
</evidence>
<dbReference type="Pfam" id="PF08292">
    <property type="entry name" value="RNA_pol_Rbc25"/>
    <property type="match status" value="1"/>
</dbReference>
<feature type="region of interest" description="Disordered" evidence="6">
    <location>
        <begin position="126"/>
        <end position="145"/>
    </location>
</feature>
<dbReference type="Gene3D" id="3.30.1490.120">
    <property type="entry name" value="RNA polymerase Rpb7-like, N-terminal domain"/>
    <property type="match status" value="1"/>
</dbReference>
<name>A0ABD0LRU4_9CAEN</name>
<dbReference type="EMBL" id="JACVVK020000026">
    <property type="protein sequence ID" value="KAK7502295.1"/>
    <property type="molecule type" value="Genomic_DNA"/>
</dbReference>
<reference evidence="9 10" key="1">
    <citation type="journal article" date="2023" name="Sci. Data">
        <title>Genome assembly of the Korean intertidal mud-creeper Batillaria attramentaria.</title>
        <authorList>
            <person name="Patra A.K."/>
            <person name="Ho P.T."/>
            <person name="Jun S."/>
            <person name="Lee S.J."/>
            <person name="Kim Y."/>
            <person name="Won Y.J."/>
        </authorList>
    </citation>
    <scope>NUCLEOTIDE SEQUENCE [LARGE SCALE GENOMIC DNA]</scope>
    <source>
        <strain evidence="9">Wonlab-2016</strain>
    </source>
</reference>
<dbReference type="Pfam" id="PF03876">
    <property type="entry name" value="SHS2_Rpb7-N"/>
    <property type="match status" value="1"/>
</dbReference>
<feature type="non-terminal residue" evidence="9">
    <location>
        <position position="158"/>
    </location>
</feature>
<evidence type="ECO:0000256" key="2">
    <source>
        <dbReference type="ARBA" id="ARBA00009307"/>
    </source>
</evidence>
<dbReference type="InterPro" id="IPR036898">
    <property type="entry name" value="RNA_pol_Rpb7-like_N_sf"/>
</dbReference>
<evidence type="ECO:0000259" key="7">
    <source>
        <dbReference type="Pfam" id="PF03876"/>
    </source>
</evidence>
<comment type="caution">
    <text evidence="9">The sequence shown here is derived from an EMBL/GenBank/DDBJ whole genome shotgun (WGS) entry which is preliminary data.</text>
</comment>
<proteinExistence type="inferred from homology"/>
<evidence type="ECO:0000256" key="3">
    <source>
        <dbReference type="ARBA" id="ARBA00022478"/>
    </source>
</evidence>
<comment type="subcellular location">
    <subcellularLocation>
        <location evidence="1">Nucleus</location>
    </subcellularLocation>
</comment>
<feature type="domain" description="RNA polymerase III subunit Rpc25" evidence="8">
    <location>
        <begin position="88"/>
        <end position="156"/>
    </location>
</feature>
<protein>
    <recommendedName>
        <fullName evidence="11">DNA-directed RNA polymerase III subunit RPC8</fullName>
    </recommendedName>
</protein>
<evidence type="ECO:0008006" key="11">
    <source>
        <dbReference type="Google" id="ProtNLM"/>
    </source>
</evidence>
<dbReference type="GO" id="GO:0000428">
    <property type="term" value="C:DNA-directed RNA polymerase complex"/>
    <property type="evidence" value="ECO:0007669"/>
    <property type="project" value="UniProtKB-KW"/>
</dbReference>
<evidence type="ECO:0000313" key="10">
    <source>
        <dbReference type="Proteomes" id="UP001519460"/>
    </source>
</evidence>